<evidence type="ECO:0000256" key="1">
    <source>
        <dbReference type="ARBA" id="ARBA00004123"/>
    </source>
</evidence>
<dbReference type="Gene3D" id="2.60.120.330">
    <property type="entry name" value="B-lactam Antibiotic, Isopenicillin N Synthase, Chain"/>
    <property type="match status" value="1"/>
</dbReference>
<evidence type="ECO:0000256" key="10">
    <source>
        <dbReference type="RuleBase" id="RU003682"/>
    </source>
</evidence>
<evidence type="ECO:0000256" key="9">
    <source>
        <dbReference type="ARBA" id="ARBA00059922"/>
    </source>
</evidence>
<dbReference type="Pfam" id="PF03171">
    <property type="entry name" value="2OG-FeII_Oxy"/>
    <property type="match status" value="1"/>
</dbReference>
<keyword evidence="10" id="KW-0560">Oxidoreductase</keyword>
<dbReference type="InterPro" id="IPR026992">
    <property type="entry name" value="DIOX_N"/>
</dbReference>
<sequence length="382" mass="43387">MGLIIEPVVAEETSFDQIQLYQKGVRSLCEGGITKVPPKYILPEEERPDSGTWDFGTKYGSSEVDNLKLPVIDFAQLQGSNRSHALSSLAKACQDYGFFQLINHGIEAEVIRRMGDVSKRFFDLPFEERSKYMSKDMSSPVRYGTSYNQNNDKVFCWRDFLKLSCHPSLSEVLPHWPSSPVDLREAAVNFSENTKFLYLMLMEAIKESLGLDRETTESENNGEDDSTKFEDGSQLIVVNCYPSCPEPELTLGLLPHSDYGLLTILLQDEVKGLQIQHGGRWVTVEPLPNSFVVNVGDHLEIFSNGRYKSVVHRVLVNSSKSRISIASLHSLPFDRMIRPSPKLIDRANPKRYKDTDFSSFLEHIASREHKNKNFLESRKLIS</sequence>
<evidence type="ECO:0000256" key="6">
    <source>
        <dbReference type="ARBA" id="ARBA00022896"/>
    </source>
</evidence>
<dbReference type="InterPro" id="IPR027443">
    <property type="entry name" value="IPNS-like_sf"/>
</dbReference>
<evidence type="ECO:0000313" key="12">
    <source>
        <dbReference type="EMBL" id="GMN52829.1"/>
    </source>
</evidence>
<evidence type="ECO:0000256" key="8">
    <source>
        <dbReference type="ARBA" id="ARBA00023242"/>
    </source>
</evidence>
<dbReference type="FunFam" id="2.60.120.330:FF:000015">
    <property type="entry name" value="Protein DMR6-LIKE OXYGENASE 1"/>
    <property type="match status" value="1"/>
</dbReference>
<keyword evidence="13" id="KW-1185">Reference proteome</keyword>
<evidence type="ECO:0000256" key="5">
    <source>
        <dbReference type="ARBA" id="ARBA00022723"/>
    </source>
</evidence>
<dbReference type="GO" id="GO:0016491">
    <property type="term" value="F:oxidoreductase activity"/>
    <property type="evidence" value="ECO:0007669"/>
    <property type="project" value="UniProtKB-KW"/>
</dbReference>
<feature type="domain" description="Fe2OG dioxygenase" evidence="11">
    <location>
        <begin position="231"/>
        <end position="331"/>
    </location>
</feature>
<dbReference type="Proteomes" id="UP001187192">
    <property type="component" value="Unassembled WGS sequence"/>
</dbReference>
<keyword evidence="4" id="KW-0963">Cytoplasm</keyword>
<evidence type="ECO:0000256" key="7">
    <source>
        <dbReference type="ARBA" id="ARBA00023004"/>
    </source>
</evidence>
<dbReference type="PROSITE" id="PS51471">
    <property type="entry name" value="FE2OG_OXY"/>
    <property type="match status" value="1"/>
</dbReference>
<accession>A0AA88ABM1</accession>
<dbReference type="PRINTS" id="PR00682">
    <property type="entry name" value="IPNSYNTHASE"/>
</dbReference>
<protein>
    <recommendedName>
        <fullName evidence="11">Fe2OG dioxygenase domain-containing protein</fullName>
    </recommendedName>
</protein>
<comment type="function">
    <text evidence="9">Involved in the regulation of shoot development and salicylic acid (SA) homeostasis.</text>
</comment>
<dbReference type="GO" id="GO:0005737">
    <property type="term" value="C:cytoplasm"/>
    <property type="evidence" value="ECO:0007669"/>
    <property type="project" value="UniProtKB-SubCell"/>
</dbReference>
<evidence type="ECO:0000256" key="3">
    <source>
        <dbReference type="ARBA" id="ARBA00008056"/>
    </source>
</evidence>
<comment type="subcellular location">
    <subcellularLocation>
        <location evidence="2">Cytoplasm</location>
    </subcellularLocation>
    <subcellularLocation>
        <location evidence="1">Nucleus</location>
    </subcellularLocation>
</comment>
<dbReference type="InterPro" id="IPR044861">
    <property type="entry name" value="IPNS-like_FE2OG_OXY"/>
</dbReference>
<evidence type="ECO:0000256" key="4">
    <source>
        <dbReference type="ARBA" id="ARBA00022490"/>
    </source>
</evidence>
<dbReference type="GO" id="GO:0046872">
    <property type="term" value="F:metal ion binding"/>
    <property type="evidence" value="ECO:0007669"/>
    <property type="project" value="UniProtKB-KW"/>
</dbReference>
<comment type="similarity">
    <text evidence="3 10">Belongs to the iron/ascorbate-dependent oxidoreductase family.</text>
</comment>
<dbReference type="PANTHER" id="PTHR47991">
    <property type="entry name" value="OXOGLUTARATE/IRON-DEPENDENT DIOXYGENASE"/>
    <property type="match status" value="1"/>
</dbReference>
<evidence type="ECO:0000259" key="11">
    <source>
        <dbReference type="PROSITE" id="PS51471"/>
    </source>
</evidence>
<evidence type="ECO:0000256" key="2">
    <source>
        <dbReference type="ARBA" id="ARBA00004496"/>
    </source>
</evidence>
<dbReference type="AlphaFoldDB" id="A0AA88ABM1"/>
<dbReference type="Gramene" id="FCD_00015645-RA">
    <property type="protein sequence ID" value="FCD_00015645-RA:cds"/>
    <property type="gene ID" value="FCD_00015645"/>
</dbReference>
<keyword evidence="6" id="KW-0847">Vitamin C</keyword>
<dbReference type="InterPro" id="IPR005123">
    <property type="entry name" value="Oxoglu/Fe-dep_dioxygenase_dom"/>
</dbReference>
<keyword evidence="5 10" id="KW-0479">Metal-binding</keyword>
<keyword evidence="7 10" id="KW-0408">Iron</keyword>
<dbReference type="Pfam" id="PF14226">
    <property type="entry name" value="DIOX_N"/>
    <property type="match status" value="1"/>
</dbReference>
<reference evidence="12" key="1">
    <citation type="submission" date="2023-07" db="EMBL/GenBank/DDBJ databases">
        <title>draft genome sequence of fig (Ficus carica).</title>
        <authorList>
            <person name="Takahashi T."/>
            <person name="Nishimura K."/>
        </authorList>
    </citation>
    <scope>NUCLEOTIDE SEQUENCE</scope>
</reference>
<dbReference type="InterPro" id="IPR050295">
    <property type="entry name" value="Plant_2OG-oxidoreductases"/>
</dbReference>
<name>A0AA88ABM1_FICCA</name>
<dbReference type="GO" id="GO:0031418">
    <property type="term" value="F:L-ascorbic acid binding"/>
    <property type="evidence" value="ECO:0007669"/>
    <property type="project" value="UniProtKB-KW"/>
</dbReference>
<dbReference type="EMBL" id="BTGU01000043">
    <property type="protein sequence ID" value="GMN52829.1"/>
    <property type="molecule type" value="Genomic_DNA"/>
</dbReference>
<keyword evidence="8" id="KW-0539">Nucleus</keyword>
<comment type="caution">
    <text evidence="12">The sequence shown here is derived from an EMBL/GenBank/DDBJ whole genome shotgun (WGS) entry which is preliminary data.</text>
</comment>
<gene>
    <name evidence="12" type="ORF">TIFTF001_021964</name>
</gene>
<evidence type="ECO:0000313" key="13">
    <source>
        <dbReference type="Proteomes" id="UP001187192"/>
    </source>
</evidence>
<organism evidence="12 13">
    <name type="scientific">Ficus carica</name>
    <name type="common">Common fig</name>
    <dbReference type="NCBI Taxonomy" id="3494"/>
    <lineage>
        <taxon>Eukaryota</taxon>
        <taxon>Viridiplantae</taxon>
        <taxon>Streptophyta</taxon>
        <taxon>Embryophyta</taxon>
        <taxon>Tracheophyta</taxon>
        <taxon>Spermatophyta</taxon>
        <taxon>Magnoliopsida</taxon>
        <taxon>eudicotyledons</taxon>
        <taxon>Gunneridae</taxon>
        <taxon>Pentapetalae</taxon>
        <taxon>rosids</taxon>
        <taxon>fabids</taxon>
        <taxon>Rosales</taxon>
        <taxon>Moraceae</taxon>
        <taxon>Ficeae</taxon>
        <taxon>Ficus</taxon>
    </lineage>
</organism>
<dbReference type="GO" id="GO:0005634">
    <property type="term" value="C:nucleus"/>
    <property type="evidence" value="ECO:0007669"/>
    <property type="project" value="UniProtKB-SubCell"/>
</dbReference>
<dbReference type="SUPFAM" id="SSF51197">
    <property type="entry name" value="Clavaminate synthase-like"/>
    <property type="match status" value="1"/>
</dbReference>
<proteinExistence type="inferred from homology"/>